<dbReference type="PANTHER" id="PTHR30157">
    <property type="entry name" value="FERRIC REDUCTASE, NADPH-DEPENDENT"/>
    <property type="match status" value="1"/>
</dbReference>
<sequence length="251" mass="27419">MATLANAIPFYAAVRDALVLAARVDAVDHLTPTMRRIRLRGPRLEGLTWTPGQHVRVQVAGFRESLIRLRVRDTLRTYSIYQADPDEGTLDIVMFDHAHPSTPAKRWAAGVSVGDEVTFGRPEGKFVVRPDASHHVFAGDETASVAFAAMLRALPAGAEVHGVIEGESGATPLPLSRHLTHVERAGTAADSAVLADAVRGLRLPRHPGVAYLAGEARTVQRLRSILVEERGWDRRHVVTKPFWTPGRVGMD</sequence>
<dbReference type="RefSeq" id="WP_263996475.1">
    <property type="nucleotide sequence ID" value="NZ_JACKVK010000008.1"/>
</dbReference>
<dbReference type="Gene3D" id="2.40.30.10">
    <property type="entry name" value="Translation factors"/>
    <property type="match status" value="1"/>
</dbReference>
<feature type="domain" description="FAD-binding FR-type" evidence="1">
    <location>
        <begin position="17"/>
        <end position="129"/>
    </location>
</feature>
<gene>
    <name evidence="2" type="ORF">H7K45_14315</name>
</gene>
<evidence type="ECO:0000313" key="2">
    <source>
        <dbReference type="EMBL" id="MCV7421718.1"/>
    </source>
</evidence>
<dbReference type="EMBL" id="JACKVK010000008">
    <property type="protein sequence ID" value="MCV7421718.1"/>
    <property type="molecule type" value="Genomic_DNA"/>
</dbReference>
<name>A0A9X3C1V5_9MYCO</name>
<dbReference type="Proteomes" id="UP001141629">
    <property type="component" value="Unassembled WGS sequence"/>
</dbReference>
<dbReference type="Pfam" id="PF04954">
    <property type="entry name" value="SIP"/>
    <property type="match status" value="1"/>
</dbReference>
<dbReference type="InterPro" id="IPR039374">
    <property type="entry name" value="SIP_fam"/>
</dbReference>
<dbReference type="InterPro" id="IPR007037">
    <property type="entry name" value="SIP_rossman_dom"/>
</dbReference>
<reference evidence="2" key="2">
    <citation type="journal article" date="2022" name="BMC Genomics">
        <title>Comparative genome analysis of mycobacteria focusing on tRNA and non-coding RNA.</title>
        <authorList>
            <person name="Behra P.R.K."/>
            <person name="Pettersson B.M.F."/>
            <person name="Ramesh M."/>
            <person name="Das S."/>
            <person name="Dasgupta S."/>
            <person name="Kirsebom L.A."/>
        </authorList>
    </citation>
    <scope>NUCLEOTIDE SEQUENCE</scope>
    <source>
        <strain evidence="2">DSM 44838</strain>
    </source>
</reference>
<dbReference type="PROSITE" id="PS51384">
    <property type="entry name" value="FAD_FR"/>
    <property type="match status" value="1"/>
</dbReference>
<dbReference type="CDD" id="cd06193">
    <property type="entry name" value="siderophore_interacting"/>
    <property type="match status" value="1"/>
</dbReference>
<evidence type="ECO:0000313" key="3">
    <source>
        <dbReference type="Proteomes" id="UP001141629"/>
    </source>
</evidence>
<dbReference type="InterPro" id="IPR017938">
    <property type="entry name" value="Riboflavin_synthase-like_b-brl"/>
</dbReference>
<protein>
    <submittedName>
        <fullName evidence="2">Siderophore-interacting protein</fullName>
    </submittedName>
</protein>
<dbReference type="SUPFAM" id="SSF63380">
    <property type="entry name" value="Riboflavin synthase domain-like"/>
    <property type="match status" value="1"/>
</dbReference>
<comment type="caution">
    <text evidence="2">The sequence shown here is derived from an EMBL/GenBank/DDBJ whole genome shotgun (WGS) entry which is preliminary data.</text>
</comment>
<dbReference type="InterPro" id="IPR017927">
    <property type="entry name" value="FAD-bd_FR_type"/>
</dbReference>
<dbReference type="AlphaFoldDB" id="A0A9X3C1V5"/>
<organism evidence="2 3">
    <name type="scientific">Mycobacterium yunnanensis</name>
    <dbReference type="NCBI Taxonomy" id="368477"/>
    <lineage>
        <taxon>Bacteria</taxon>
        <taxon>Bacillati</taxon>
        <taxon>Actinomycetota</taxon>
        <taxon>Actinomycetes</taxon>
        <taxon>Mycobacteriales</taxon>
        <taxon>Mycobacteriaceae</taxon>
        <taxon>Mycobacterium</taxon>
    </lineage>
</organism>
<dbReference type="Gene3D" id="3.40.50.80">
    <property type="entry name" value="Nucleotide-binding domain of ferredoxin-NADP reductase (FNR) module"/>
    <property type="match status" value="1"/>
</dbReference>
<dbReference type="PANTHER" id="PTHR30157:SF0">
    <property type="entry name" value="NADPH-DEPENDENT FERRIC-CHELATE REDUCTASE"/>
    <property type="match status" value="1"/>
</dbReference>
<dbReference type="Pfam" id="PF08021">
    <property type="entry name" value="FAD_binding_9"/>
    <property type="match status" value="1"/>
</dbReference>
<evidence type="ECO:0000259" key="1">
    <source>
        <dbReference type="PROSITE" id="PS51384"/>
    </source>
</evidence>
<accession>A0A9X3C1V5</accession>
<dbReference type="InterPro" id="IPR039261">
    <property type="entry name" value="FNR_nucleotide-bd"/>
</dbReference>
<keyword evidence="3" id="KW-1185">Reference proteome</keyword>
<reference evidence="2" key="1">
    <citation type="submission" date="2020-07" db="EMBL/GenBank/DDBJ databases">
        <authorList>
            <person name="Pettersson B.M.F."/>
            <person name="Behra P.R.K."/>
            <person name="Ramesh M."/>
            <person name="Das S."/>
            <person name="Dasgupta S."/>
            <person name="Kirsebom L.A."/>
        </authorList>
    </citation>
    <scope>NUCLEOTIDE SEQUENCE</scope>
    <source>
        <strain evidence="2">DSM 44838</strain>
    </source>
</reference>
<proteinExistence type="predicted"/>
<dbReference type="GO" id="GO:0016491">
    <property type="term" value="F:oxidoreductase activity"/>
    <property type="evidence" value="ECO:0007669"/>
    <property type="project" value="InterPro"/>
</dbReference>
<dbReference type="InterPro" id="IPR013113">
    <property type="entry name" value="SIP_FAD-bd"/>
</dbReference>